<accession>A0ABV1IF54</accession>
<dbReference type="SUPFAM" id="SSF53448">
    <property type="entry name" value="Nucleotide-diphospho-sugar transferases"/>
    <property type="match status" value="1"/>
</dbReference>
<dbReference type="PANTHER" id="PTHR22916:SF51">
    <property type="entry name" value="GLYCOSYLTRANSFERASE EPSH-RELATED"/>
    <property type="match status" value="1"/>
</dbReference>
<dbReference type="InterPro" id="IPR001173">
    <property type="entry name" value="Glyco_trans_2-like"/>
</dbReference>
<dbReference type="RefSeq" id="WP_349182053.1">
    <property type="nucleotide sequence ID" value="NZ_JBBNGS010000006.1"/>
</dbReference>
<keyword evidence="2 4" id="KW-0808">Transferase</keyword>
<organism evidence="4 5">
    <name type="scientific">Paratractidigestivibacter faecalis</name>
    <dbReference type="NCBI Taxonomy" id="2292441"/>
    <lineage>
        <taxon>Bacteria</taxon>
        <taxon>Bacillati</taxon>
        <taxon>Actinomycetota</taxon>
        <taxon>Coriobacteriia</taxon>
        <taxon>Coriobacteriales</taxon>
        <taxon>Atopobiaceae</taxon>
        <taxon>Paratractidigestivibacter</taxon>
    </lineage>
</organism>
<comment type="caution">
    <text evidence="4">The sequence shown here is derived from an EMBL/GenBank/DDBJ whole genome shotgun (WGS) entry which is preliminary data.</text>
</comment>
<evidence type="ECO:0000256" key="1">
    <source>
        <dbReference type="ARBA" id="ARBA00022676"/>
    </source>
</evidence>
<dbReference type="InterPro" id="IPR029044">
    <property type="entry name" value="Nucleotide-diphossugar_trans"/>
</dbReference>
<proteinExistence type="predicted"/>
<dbReference type="CDD" id="cd00761">
    <property type="entry name" value="Glyco_tranf_GTA_type"/>
    <property type="match status" value="1"/>
</dbReference>
<name>A0ABV1IF54_9ACTN</name>
<sequence length="382" mass="43845">MSDTHSPLVSVLVPICNVEKYLEECLESARTQTLEDIEVICINDGSTDGSLRIINSFVEKDPRFKVIDKPNSGYGDSMNKGLEAATGKYVAILESDDFLDPEALEYMYGEAERQNLEVLKCNFWLYWSELDPSRSNRHNLYFPLASAELIEMGPHAPIDYPSIFWAKPSIWSALYSKDFLDKNDIRFLPTPGASYQDSSFTFKVLACAKRLAFSGRAFLHYRQDNENSSVNSKGKVYCVCDEHAEIARFLDEVRPDLKQALGPVRAHTKFLNYRWNYDRLGDQLKGEFLDRFRDEMRQEIASGEIASGYLDGSIWDDEQTRGFLYFEPWEIEEIQEIVEDPKFYAVHRACEKSSGKKETIKRYWAAGGASYVSRVLTSKFSR</sequence>
<dbReference type="Proteomes" id="UP001478817">
    <property type="component" value="Unassembled WGS sequence"/>
</dbReference>
<dbReference type="Pfam" id="PF00535">
    <property type="entry name" value="Glycos_transf_2"/>
    <property type="match status" value="1"/>
</dbReference>
<evidence type="ECO:0000259" key="3">
    <source>
        <dbReference type="Pfam" id="PF00535"/>
    </source>
</evidence>
<dbReference type="EMBL" id="JBBNGS010000006">
    <property type="protein sequence ID" value="MEQ2637522.1"/>
    <property type="molecule type" value="Genomic_DNA"/>
</dbReference>
<keyword evidence="5" id="KW-1185">Reference proteome</keyword>
<protein>
    <submittedName>
        <fullName evidence="4">Glycosyltransferase</fullName>
        <ecNumber evidence="4">2.4.-.-</ecNumber>
    </submittedName>
</protein>
<dbReference type="EC" id="2.4.-.-" evidence="4"/>
<reference evidence="4 5" key="1">
    <citation type="submission" date="2024-04" db="EMBL/GenBank/DDBJ databases">
        <title>Human intestinal bacterial collection.</title>
        <authorList>
            <person name="Pauvert C."/>
            <person name="Hitch T.C.A."/>
            <person name="Clavel T."/>
        </authorList>
    </citation>
    <scope>NUCLEOTIDE SEQUENCE [LARGE SCALE GENOMIC DNA]</scope>
    <source>
        <strain evidence="4 5">CLA-AA-H197</strain>
    </source>
</reference>
<dbReference type="PANTHER" id="PTHR22916">
    <property type="entry name" value="GLYCOSYLTRANSFERASE"/>
    <property type="match status" value="1"/>
</dbReference>
<dbReference type="Gene3D" id="3.90.550.10">
    <property type="entry name" value="Spore Coat Polysaccharide Biosynthesis Protein SpsA, Chain A"/>
    <property type="match status" value="1"/>
</dbReference>
<dbReference type="GO" id="GO:0016757">
    <property type="term" value="F:glycosyltransferase activity"/>
    <property type="evidence" value="ECO:0007669"/>
    <property type="project" value="UniProtKB-KW"/>
</dbReference>
<evidence type="ECO:0000256" key="2">
    <source>
        <dbReference type="ARBA" id="ARBA00022679"/>
    </source>
</evidence>
<feature type="domain" description="Glycosyltransferase 2-like" evidence="3">
    <location>
        <begin position="10"/>
        <end position="141"/>
    </location>
</feature>
<keyword evidence="1 4" id="KW-0328">Glycosyltransferase</keyword>
<evidence type="ECO:0000313" key="5">
    <source>
        <dbReference type="Proteomes" id="UP001478817"/>
    </source>
</evidence>
<gene>
    <name evidence="4" type="ORF">AAAT05_04105</name>
</gene>
<evidence type="ECO:0000313" key="4">
    <source>
        <dbReference type="EMBL" id="MEQ2637522.1"/>
    </source>
</evidence>